<dbReference type="PANTHER" id="PTHR43877">
    <property type="entry name" value="AMINOALKYLPHOSPHONATE N-ACETYLTRANSFERASE-RELATED-RELATED"/>
    <property type="match status" value="1"/>
</dbReference>
<organism evidence="5 7">
    <name type="scientific">Streptomyces gougerotii</name>
    <dbReference type="NCBI Taxonomy" id="53448"/>
    <lineage>
        <taxon>Bacteria</taxon>
        <taxon>Bacillati</taxon>
        <taxon>Actinomycetota</taxon>
        <taxon>Actinomycetes</taxon>
        <taxon>Kitasatosporales</taxon>
        <taxon>Streptomycetaceae</taxon>
        <taxon>Streptomyces</taxon>
        <taxon>Streptomyces diastaticus group</taxon>
    </lineage>
</organism>
<evidence type="ECO:0000259" key="3">
    <source>
        <dbReference type="PROSITE" id="PS51186"/>
    </source>
</evidence>
<evidence type="ECO:0000313" key="4">
    <source>
        <dbReference type="EMBL" id="GFH79509.1"/>
    </source>
</evidence>
<sequence>MAEGAYAVGYVRTRRVPRPYRVPDRPPGRRRGALLSAVPASGVRPRLPTKGRSMDTVPAPAAGELLYRDATEADVEQLVALVESAYRGESSRGGWTTEADLLAGQRTDAQDVLVVIRAEGSRLLMAERDGGLVACCQLAHRGDHAYFGMFAVRPGLQGGGVGRRVLAEAERLAVEGWGVRAMHMTVISAREELIAWYERRGYRRTGRTTPFPYGDERFGLPLRDDLAFELLVKPIG</sequence>
<dbReference type="InterPro" id="IPR016181">
    <property type="entry name" value="Acyl_CoA_acyltransferase"/>
</dbReference>
<feature type="domain" description="N-acetyltransferase" evidence="3">
    <location>
        <begin position="65"/>
        <end position="227"/>
    </location>
</feature>
<dbReference type="Gene3D" id="3.40.630.30">
    <property type="match status" value="1"/>
</dbReference>
<dbReference type="EMBL" id="BLLO01000020">
    <property type="protein sequence ID" value="GFH79509.1"/>
    <property type="molecule type" value="Genomic_DNA"/>
</dbReference>
<evidence type="ECO:0000256" key="1">
    <source>
        <dbReference type="ARBA" id="ARBA00022679"/>
    </source>
</evidence>
<dbReference type="PROSITE" id="PS51186">
    <property type="entry name" value="GNAT"/>
    <property type="match status" value="1"/>
</dbReference>
<reference evidence="4 6" key="2">
    <citation type="submission" date="2020-02" db="EMBL/GenBank/DDBJ databases">
        <title>Whole genome shotgun sequence of Streptomyces gougerotii NBRC 13043.</title>
        <authorList>
            <person name="Ichikawa N."/>
            <person name="Komaki H."/>
            <person name="Tamura T."/>
        </authorList>
    </citation>
    <scope>NUCLEOTIDE SEQUENCE [LARGE SCALE GENOMIC DNA]</scope>
    <source>
        <strain evidence="4 6">NBRC 13043</strain>
    </source>
</reference>
<dbReference type="Pfam" id="PF00583">
    <property type="entry name" value="Acetyltransf_1"/>
    <property type="match status" value="1"/>
</dbReference>
<accession>A0A8H9HEW3</accession>
<dbReference type="AlphaFoldDB" id="A0A8H9HEW3"/>
<protein>
    <submittedName>
        <fullName evidence="5">N-acetyltransferase</fullName>
    </submittedName>
</protein>
<keyword evidence="6" id="KW-1185">Reference proteome</keyword>
<evidence type="ECO:0000313" key="6">
    <source>
        <dbReference type="Proteomes" id="UP000480804"/>
    </source>
</evidence>
<dbReference type="CDD" id="cd04301">
    <property type="entry name" value="NAT_SF"/>
    <property type="match status" value="1"/>
</dbReference>
<dbReference type="EMBL" id="BMSC01000001">
    <property type="protein sequence ID" value="GGU53059.1"/>
    <property type="molecule type" value="Genomic_DNA"/>
</dbReference>
<comment type="caution">
    <text evidence="5">The sequence shown here is derived from an EMBL/GenBank/DDBJ whole genome shotgun (WGS) entry which is preliminary data.</text>
</comment>
<reference evidence="5" key="1">
    <citation type="journal article" date="2014" name="Int. J. Syst. Evol. Microbiol.">
        <title>Complete genome sequence of Corynebacterium casei LMG S-19264T (=DSM 44701T), isolated from a smear-ripened cheese.</title>
        <authorList>
            <consortium name="US DOE Joint Genome Institute (JGI-PGF)"/>
            <person name="Walter F."/>
            <person name="Albersmeier A."/>
            <person name="Kalinowski J."/>
            <person name="Ruckert C."/>
        </authorList>
    </citation>
    <scope>NUCLEOTIDE SEQUENCE</scope>
    <source>
        <strain evidence="5">JCM 4136</strain>
    </source>
</reference>
<keyword evidence="2" id="KW-0012">Acyltransferase</keyword>
<evidence type="ECO:0000256" key="2">
    <source>
        <dbReference type="ARBA" id="ARBA00023315"/>
    </source>
</evidence>
<dbReference type="InterPro" id="IPR000182">
    <property type="entry name" value="GNAT_dom"/>
</dbReference>
<keyword evidence="1 5" id="KW-0808">Transferase</keyword>
<evidence type="ECO:0000313" key="7">
    <source>
        <dbReference type="Proteomes" id="UP000660975"/>
    </source>
</evidence>
<proteinExistence type="predicted"/>
<dbReference type="Proteomes" id="UP000660975">
    <property type="component" value="Unassembled WGS sequence"/>
</dbReference>
<dbReference type="SUPFAM" id="SSF55729">
    <property type="entry name" value="Acyl-CoA N-acyltransferases (Nat)"/>
    <property type="match status" value="1"/>
</dbReference>
<gene>
    <name evidence="5" type="ORF">GCM10010227_02400</name>
    <name evidence="4" type="ORF">Sgou_41790</name>
</gene>
<dbReference type="Proteomes" id="UP000480804">
    <property type="component" value="Unassembled WGS sequence"/>
</dbReference>
<evidence type="ECO:0000313" key="5">
    <source>
        <dbReference type="EMBL" id="GGU53059.1"/>
    </source>
</evidence>
<dbReference type="PANTHER" id="PTHR43877:SF2">
    <property type="entry name" value="AMINOALKYLPHOSPHONATE N-ACETYLTRANSFERASE-RELATED"/>
    <property type="match status" value="1"/>
</dbReference>
<reference evidence="5" key="3">
    <citation type="submission" date="2020-09" db="EMBL/GenBank/DDBJ databases">
        <authorList>
            <person name="Sun Q."/>
            <person name="Ohkuma M."/>
        </authorList>
    </citation>
    <scope>NUCLEOTIDE SEQUENCE</scope>
    <source>
        <strain evidence="5">JCM 4136</strain>
    </source>
</reference>
<name>A0A8H9HEW3_9ACTN</name>
<dbReference type="GO" id="GO:0016747">
    <property type="term" value="F:acyltransferase activity, transferring groups other than amino-acyl groups"/>
    <property type="evidence" value="ECO:0007669"/>
    <property type="project" value="InterPro"/>
</dbReference>
<dbReference type="InterPro" id="IPR050832">
    <property type="entry name" value="Bact_Acetyltransf"/>
</dbReference>